<organism evidence="3 4">
    <name type="scientific">Megasphaera vaginalis</name>
    <name type="common">ex Srinivasan et al. 2021</name>
    <dbReference type="NCBI Taxonomy" id="1111454"/>
    <lineage>
        <taxon>Bacteria</taxon>
        <taxon>Bacillati</taxon>
        <taxon>Bacillota</taxon>
        <taxon>Negativicutes</taxon>
        <taxon>Veillonellales</taxon>
        <taxon>Veillonellaceae</taxon>
        <taxon>Megasphaera</taxon>
    </lineage>
</organism>
<evidence type="ECO:0000313" key="3">
    <source>
        <dbReference type="EMBL" id="ERT60773.1"/>
    </source>
</evidence>
<keyword evidence="4" id="KW-1185">Reference proteome</keyword>
<dbReference type="SMART" id="SM00530">
    <property type="entry name" value="HTH_XRE"/>
    <property type="match status" value="1"/>
</dbReference>
<dbReference type="SUPFAM" id="SSF47413">
    <property type="entry name" value="lambda repressor-like DNA-binding domains"/>
    <property type="match status" value="1"/>
</dbReference>
<reference evidence="3 4" key="1">
    <citation type="submission" date="2013-09" db="EMBL/GenBank/DDBJ databases">
        <authorList>
            <person name="Durkin A.S."/>
            <person name="Haft D.R."/>
            <person name="McCorrison J."/>
            <person name="Torralba M."/>
            <person name="Gillis M."/>
            <person name="Haft D.H."/>
            <person name="Methe B."/>
            <person name="Sutton G."/>
            <person name="Nelson K.E."/>
        </authorList>
    </citation>
    <scope>NUCLEOTIDE SEQUENCE [LARGE SCALE GENOMIC DNA]</scope>
    <source>
        <strain evidence="3 4">BV3C16-1</strain>
    </source>
</reference>
<dbReference type="STRING" id="1111454.HMPREF1250_0284"/>
<dbReference type="PANTHER" id="PTHR46558:SF4">
    <property type="entry name" value="DNA-BIDING PHAGE PROTEIN"/>
    <property type="match status" value="1"/>
</dbReference>
<dbReference type="Pfam" id="PF01381">
    <property type="entry name" value="HTH_3"/>
    <property type="match status" value="1"/>
</dbReference>
<dbReference type="PANTHER" id="PTHR46558">
    <property type="entry name" value="TRACRIPTIONAL REGULATORY PROTEIN-RELATED-RELATED"/>
    <property type="match status" value="1"/>
</dbReference>
<dbReference type="GO" id="GO:0003677">
    <property type="term" value="F:DNA binding"/>
    <property type="evidence" value="ECO:0007669"/>
    <property type="project" value="UniProtKB-KW"/>
</dbReference>
<keyword evidence="1 3" id="KW-0238">DNA-binding</keyword>
<dbReference type="eggNOG" id="COG1476">
    <property type="taxonomic scope" value="Bacteria"/>
</dbReference>
<protein>
    <submittedName>
        <fullName evidence="3">DNA-binding helix-turn-helix protein</fullName>
    </submittedName>
</protein>
<dbReference type="PROSITE" id="PS50943">
    <property type="entry name" value="HTH_CROC1"/>
    <property type="match status" value="1"/>
</dbReference>
<evidence type="ECO:0000259" key="2">
    <source>
        <dbReference type="PROSITE" id="PS50943"/>
    </source>
</evidence>
<dbReference type="InterPro" id="IPR010982">
    <property type="entry name" value="Lambda_DNA-bd_dom_sf"/>
</dbReference>
<comment type="caution">
    <text evidence="3">The sequence shown here is derived from an EMBL/GenBank/DDBJ whole genome shotgun (WGS) entry which is preliminary data.</text>
</comment>
<sequence>MKNKLKEFRKEKGMSQTTLAYETGVSQRYIAFIEDGYRTPSLRLALKISKVLGSTIDAIFLP</sequence>
<evidence type="ECO:0000313" key="4">
    <source>
        <dbReference type="Proteomes" id="UP000017090"/>
    </source>
</evidence>
<gene>
    <name evidence="3" type="ORF">HMPREF1250_0284</name>
</gene>
<feature type="domain" description="HTH cro/C1-type" evidence="2">
    <location>
        <begin position="5"/>
        <end position="59"/>
    </location>
</feature>
<dbReference type="InterPro" id="IPR001387">
    <property type="entry name" value="Cro/C1-type_HTH"/>
</dbReference>
<accession>U7UQN2</accession>
<dbReference type="Proteomes" id="UP000017090">
    <property type="component" value="Unassembled WGS sequence"/>
</dbReference>
<name>U7UQN2_9FIRM</name>
<dbReference type="Gene3D" id="1.10.260.40">
    <property type="entry name" value="lambda repressor-like DNA-binding domains"/>
    <property type="match status" value="1"/>
</dbReference>
<proteinExistence type="predicted"/>
<dbReference type="CDD" id="cd00093">
    <property type="entry name" value="HTH_XRE"/>
    <property type="match status" value="1"/>
</dbReference>
<dbReference type="AlphaFoldDB" id="U7UQN2"/>
<dbReference type="OrthoDB" id="48775at2"/>
<evidence type="ECO:0000256" key="1">
    <source>
        <dbReference type="ARBA" id="ARBA00023125"/>
    </source>
</evidence>
<dbReference type="RefSeq" id="WP_023053259.1">
    <property type="nucleotide sequence ID" value="NZ_AWXA01000015.1"/>
</dbReference>
<dbReference type="EMBL" id="AWXA01000015">
    <property type="protein sequence ID" value="ERT60773.1"/>
    <property type="molecule type" value="Genomic_DNA"/>
</dbReference>